<keyword evidence="1" id="KW-0472">Membrane</keyword>
<evidence type="ECO:0000256" key="1">
    <source>
        <dbReference type="SAM" id="Phobius"/>
    </source>
</evidence>
<accession>A0ABP6U256</accession>
<keyword evidence="1" id="KW-1133">Transmembrane helix</keyword>
<feature type="transmembrane region" description="Helical" evidence="1">
    <location>
        <begin position="62"/>
        <end position="79"/>
    </location>
</feature>
<dbReference type="EMBL" id="BAAAXF010000060">
    <property type="protein sequence ID" value="GAA3501715.1"/>
    <property type="molecule type" value="Genomic_DNA"/>
</dbReference>
<dbReference type="RefSeq" id="WP_345582779.1">
    <property type="nucleotide sequence ID" value="NZ_BAAAXF010000060.1"/>
</dbReference>
<sequence length="84" mass="8844">MDPVRLRALGTAWETVRRTAPTHPHPVVPRRPPGNALLGVPLSVHDRVRDALGGSAAVVKKVLVGLAGALVAALAAVVVQRKRH</sequence>
<organism evidence="2 3">
    <name type="scientific">Streptomyces prasinosporus</name>
    <dbReference type="NCBI Taxonomy" id="68256"/>
    <lineage>
        <taxon>Bacteria</taxon>
        <taxon>Bacillati</taxon>
        <taxon>Actinomycetota</taxon>
        <taxon>Actinomycetes</taxon>
        <taxon>Kitasatosporales</taxon>
        <taxon>Streptomycetaceae</taxon>
        <taxon>Streptomyces</taxon>
        <taxon>Streptomyces albogriseolus group</taxon>
    </lineage>
</organism>
<evidence type="ECO:0000313" key="2">
    <source>
        <dbReference type="EMBL" id="GAA3501715.1"/>
    </source>
</evidence>
<keyword evidence="1" id="KW-0812">Transmembrane</keyword>
<name>A0ABP6U256_9ACTN</name>
<gene>
    <name evidence="2" type="ORF">GCM10019016_088220</name>
</gene>
<keyword evidence="3" id="KW-1185">Reference proteome</keyword>
<comment type="caution">
    <text evidence="2">The sequence shown here is derived from an EMBL/GenBank/DDBJ whole genome shotgun (WGS) entry which is preliminary data.</text>
</comment>
<evidence type="ECO:0008006" key="4">
    <source>
        <dbReference type="Google" id="ProtNLM"/>
    </source>
</evidence>
<proteinExistence type="predicted"/>
<protein>
    <recommendedName>
        <fullName evidence="4">DUF3618 domain-containing protein</fullName>
    </recommendedName>
</protein>
<evidence type="ECO:0000313" key="3">
    <source>
        <dbReference type="Proteomes" id="UP001501455"/>
    </source>
</evidence>
<dbReference type="Proteomes" id="UP001501455">
    <property type="component" value="Unassembled WGS sequence"/>
</dbReference>
<reference evidence="3" key="1">
    <citation type="journal article" date="2019" name="Int. J. Syst. Evol. Microbiol.">
        <title>The Global Catalogue of Microorganisms (GCM) 10K type strain sequencing project: providing services to taxonomists for standard genome sequencing and annotation.</title>
        <authorList>
            <consortium name="The Broad Institute Genomics Platform"/>
            <consortium name="The Broad Institute Genome Sequencing Center for Infectious Disease"/>
            <person name="Wu L."/>
            <person name="Ma J."/>
        </authorList>
    </citation>
    <scope>NUCLEOTIDE SEQUENCE [LARGE SCALE GENOMIC DNA]</scope>
    <source>
        <strain evidence="3">JCM 4816</strain>
    </source>
</reference>